<keyword evidence="3" id="KW-1185">Reference proteome</keyword>
<comment type="caution">
    <text evidence="2">The sequence shown here is derived from an EMBL/GenBank/DDBJ whole genome shotgun (WGS) entry which is preliminary data.</text>
</comment>
<dbReference type="Proteomes" id="UP000015347">
    <property type="component" value="Unassembled WGS sequence"/>
</dbReference>
<feature type="compositionally biased region" description="Basic and acidic residues" evidence="1">
    <location>
        <begin position="1"/>
        <end position="22"/>
    </location>
</feature>
<evidence type="ECO:0000313" key="3">
    <source>
        <dbReference type="Proteomes" id="UP000015347"/>
    </source>
</evidence>
<reference evidence="3" key="1">
    <citation type="journal article" date="2014" name="Stand. Genomic Sci.">
        <title>Genome sequence of the exopolysaccharide-producing Salipiger mucosus type strain (DSM 16094(T)), a moderately halophilic member of the Roseobacter clade.</title>
        <authorList>
            <person name="Riedel T."/>
            <person name="Spring S."/>
            <person name="Fiebig A."/>
            <person name="Petersen J."/>
            <person name="Kyrpides N.C."/>
            <person name="Goker M."/>
            <person name="Klenk H.P."/>
        </authorList>
    </citation>
    <scope>NUCLEOTIDE SEQUENCE [LARGE SCALE GENOMIC DNA]</scope>
    <source>
        <strain evidence="3">DSM 16094</strain>
    </source>
</reference>
<gene>
    <name evidence="2" type="ORF">Salmuc_04244</name>
</gene>
<dbReference type="HOGENOM" id="CLU_027562_45_8_5"/>
<organism evidence="2 3">
    <name type="scientific">Salipiger mucosus DSM 16094</name>
    <dbReference type="NCBI Taxonomy" id="1123237"/>
    <lineage>
        <taxon>Bacteria</taxon>
        <taxon>Pseudomonadati</taxon>
        <taxon>Pseudomonadota</taxon>
        <taxon>Alphaproteobacteria</taxon>
        <taxon>Rhodobacterales</taxon>
        <taxon>Roseobacteraceae</taxon>
        <taxon>Salipiger</taxon>
    </lineage>
</organism>
<evidence type="ECO:0000313" key="2">
    <source>
        <dbReference type="EMBL" id="EPX78663.1"/>
    </source>
</evidence>
<name>S9QGF7_9RHOB</name>
<evidence type="ECO:0000256" key="1">
    <source>
        <dbReference type="SAM" id="MobiDB-lite"/>
    </source>
</evidence>
<accession>S9QGF7</accession>
<evidence type="ECO:0008006" key="4">
    <source>
        <dbReference type="Google" id="ProtNLM"/>
    </source>
</evidence>
<dbReference type="InterPro" id="IPR038488">
    <property type="entry name" value="Integrase_DNA-bd_sf"/>
</dbReference>
<dbReference type="AlphaFoldDB" id="S9QGF7"/>
<proteinExistence type="predicted"/>
<protein>
    <recommendedName>
        <fullName evidence="4">Integrase DNA-binding domain-containing protein</fullName>
    </recommendedName>
</protein>
<dbReference type="Gene3D" id="3.30.160.390">
    <property type="entry name" value="Integrase, DNA-binding domain"/>
    <property type="match status" value="1"/>
</dbReference>
<sequence>MLTEAVNRKLEPKSTRYSKADSEGLSIEVTPSGARSWKLSYRFNGA</sequence>
<dbReference type="EMBL" id="APVH01000038">
    <property type="protein sequence ID" value="EPX78663.1"/>
    <property type="molecule type" value="Genomic_DNA"/>
</dbReference>
<feature type="region of interest" description="Disordered" evidence="1">
    <location>
        <begin position="1"/>
        <end position="25"/>
    </location>
</feature>